<dbReference type="Proteomes" id="UP000298663">
    <property type="component" value="Unassembled WGS sequence"/>
</dbReference>
<evidence type="ECO:0000313" key="2">
    <source>
        <dbReference type="Proteomes" id="UP000298663"/>
    </source>
</evidence>
<evidence type="ECO:0000313" key="1">
    <source>
        <dbReference type="EMBL" id="TKR71762.1"/>
    </source>
</evidence>
<name>A0A4U5MQP0_STECR</name>
<dbReference type="Gene3D" id="2.30.42.10">
    <property type="match status" value="1"/>
</dbReference>
<keyword evidence="2" id="KW-1185">Reference proteome</keyword>
<sequence>MAKKKIEQLVTVNLPMKYQKSYGIYMKLRWTGGWEVVQVLPGGAVFFSDQIQATDVIKSVDNVKVTFWNYKKIDGLFRDAIKQERTLVLEVVKGPGDNKRQKKEEKERKEERRAIAVLRRIFTNKEERVKLTKSDELQELYEEEEHFIE</sequence>
<evidence type="ECO:0008006" key="3">
    <source>
        <dbReference type="Google" id="ProtNLM"/>
    </source>
</evidence>
<accession>A0A4U5MQP0</accession>
<dbReference type="SUPFAM" id="SSF50156">
    <property type="entry name" value="PDZ domain-like"/>
    <property type="match status" value="1"/>
</dbReference>
<dbReference type="AlphaFoldDB" id="A0A4U5MQP0"/>
<protein>
    <recommendedName>
        <fullName evidence="3">PDZ domain-containing protein</fullName>
    </recommendedName>
</protein>
<dbReference type="InterPro" id="IPR036034">
    <property type="entry name" value="PDZ_sf"/>
</dbReference>
<dbReference type="EMBL" id="AZBU02000006">
    <property type="protein sequence ID" value="TKR71762.1"/>
    <property type="molecule type" value="Genomic_DNA"/>
</dbReference>
<reference evidence="1 2" key="2">
    <citation type="journal article" date="2019" name="G3 (Bethesda)">
        <title>Hybrid Assembly of the Genome of the Entomopathogenic Nematode Steinernema carpocapsae Identifies the X-Chromosome.</title>
        <authorList>
            <person name="Serra L."/>
            <person name="Macchietto M."/>
            <person name="Macias-Munoz A."/>
            <person name="McGill C.J."/>
            <person name="Rodriguez I.M."/>
            <person name="Rodriguez B."/>
            <person name="Murad R."/>
            <person name="Mortazavi A."/>
        </authorList>
    </citation>
    <scope>NUCLEOTIDE SEQUENCE [LARGE SCALE GENOMIC DNA]</scope>
    <source>
        <strain evidence="1 2">ALL</strain>
    </source>
</reference>
<organism evidence="1 2">
    <name type="scientific">Steinernema carpocapsae</name>
    <name type="common">Entomopathogenic nematode</name>
    <dbReference type="NCBI Taxonomy" id="34508"/>
    <lineage>
        <taxon>Eukaryota</taxon>
        <taxon>Metazoa</taxon>
        <taxon>Ecdysozoa</taxon>
        <taxon>Nematoda</taxon>
        <taxon>Chromadorea</taxon>
        <taxon>Rhabditida</taxon>
        <taxon>Tylenchina</taxon>
        <taxon>Panagrolaimomorpha</taxon>
        <taxon>Strongyloidoidea</taxon>
        <taxon>Steinernematidae</taxon>
        <taxon>Steinernema</taxon>
    </lineage>
</organism>
<reference evidence="1 2" key="1">
    <citation type="journal article" date="2015" name="Genome Biol.">
        <title>Comparative genomics of Steinernema reveals deeply conserved gene regulatory networks.</title>
        <authorList>
            <person name="Dillman A.R."/>
            <person name="Macchietto M."/>
            <person name="Porter C.F."/>
            <person name="Rogers A."/>
            <person name="Williams B."/>
            <person name="Antoshechkin I."/>
            <person name="Lee M.M."/>
            <person name="Goodwin Z."/>
            <person name="Lu X."/>
            <person name="Lewis E.E."/>
            <person name="Goodrich-Blair H."/>
            <person name="Stock S.P."/>
            <person name="Adams B.J."/>
            <person name="Sternberg P.W."/>
            <person name="Mortazavi A."/>
        </authorList>
    </citation>
    <scope>NUCLEOTIDE SEQUENCE [LARGE SCALE GENOMIC DNA]</scope>
    <source>
        <strain evidence="1 2">ALL</strain>
    </source>
</reference>
<gene>
    <name evidence="1" type="ORF">L596_019308</name>
</gene>
<comment type="caution">
    <text evidence="1">The sequence shown here is derived from an EMBL/GenBank/DDBJ whole genome shotgun (WGS) entry which is preliminary data.</text>
</comment>
<proteinExistence type="predicted"/>